<dbReference type="Pfam" id="PF20411">
    <property type="entry name" value="DUF6697"/>
    <property type="match status" value="1"/>
</dbReference>
<feature type="compositionally biased region" description="Low complexity" evidence="1">
    <location>
        <begin position="28"/>
        <end position="44"/>
    </location>
</feature>
<dbReference type="STRING" id="945553.A0A0D2LAI8"/>
<accession>A0A0D2LAI8</accession>
<dbReference type="AlphaFoldDB" id="A0A0D2LAI8"/>
<dbReference type="OrthoDB" id="3265858at2759"/>
<evidence type="ECO:0000313" key="3">
    <source>
        <dbReference type="EMBL" id="KJA24212.1"/>
    </source>
</evidence>
<keyword evidence="4" id="KW-1185">Reference proteome</keyword>
<gene>
    <name evidence="3" type="ORF">HYPSUDRAFT_537479</name>
</gene>
<feature type="region of interest" description="Disordered" evidence="1">
    <location>
        <begin position="306"/>
        <end position="382"/>
    </location>
</feature>
<dbReference type="InterPro" id="IPR046520">
    <property type="entry name" value="DUF6697"/>
</dbReference>
<evidence type="ECO:0000313" key="4">
    <source>
        <dbReference type="Proteomes" id="UP000054270"/>
    </source>
</evidence>
<evidence type="ECO:0000259" key="2">
    <source>
        <dbReference type="Pfam" id="PF20411"/>
    </source>
</evidence>
<dbReference type="OMA" id="KYNEARM"/>
<name>A0A0D2LAI8_HYPSF</name>
<sequence length="382" mass="41839">MRQHGPGDESSRTAAPQLPAVVKTSPNTSKSSSAPVASSSTTKTVKSERKPGGSATALTLPLSVAETYLVSSTPLTINPPPLKLEVPRKFLRVAYGGSDQHFLQYIPAETNPSGPGRRCIMFPTLALNPLMPSTPGMHGLVFASRREILNSGTWTVFCKRSNAKPAVWLYVGEYENTLAGTMKAEEFNQQTLLVQREWATQLMDCKLHDCYVSMRARIALRKAGQLPVTGQMGEAKAAEEDRRVNDEIIAVKNNRGLPVNKEDIIEAFCKGEEAIDVIRMRCVAYDHVFAEDMRAKYPNYPALEAASKKKKTPKITAASGKTRKAKGRISRRKTISVASESDEDTTESDEEYAGSGDDFVGPPPSDIRHSTLNRDLRSRLAA</sequence>
<feature type="compositionally biased region" description="Basic and acidic residues" evidence="1">
    <location>
        <begin position="1"/>
        <end position="11"/>
    </location>
</feature>
<feature type="compositionally biased region" description="Basic and acidic residues" evidence="1">
    <location>
        <begin position="366"/>
        <end position="382"/>
    </location>
</feature>
<reference evidence="4" key="1">
    <citation type="submission" date="2014-04" db="EMBL/GenBank/DDBJ databases">
        <title>Evolutionary Origins and Diversification of the Mycorrhizal Mutualists.</title>
        <authorList>
            <consortium name="DOE Joint Genome Institute"/>
            <consortium name="Mycorrhizal Genomics Consortium"/>
            <person name="Kohler A."/>
            <person name="Kuo A."/>
            <person name="Nagy L.G."/>
            <person name="Floudas D."/>
            <person name="Copeland A."/>
            <person name="Barry K.W."/>
            <person name="Cichocki N."/>
            <person name="Veneault-Fourrey C."/>
            <person name="LaButti K."/>
            <person name="Lindquist E.A."/>
            <person name="Lipzen A."/>
            <person name="Lundell T."/>
            <person name="Morin E."/>
            <person name="Murat C."/>
            <person name="Riley R."/>
            <person name="Ohm R."/>
            <person name="Sun H."/>
            <person name="Tunlid A."/>
            <person name="Henrissat B."/>
            <person name="Grigoriev I.V."/>
            <person name="Hibbett D.S."/>
            <person name="Martin F."/>
        </authorList>
    </citation>
    <scope>NUCLEOTIDE SEQUENCE [LARGE SCALE GENOMIC DNA]</scope>
    <source>
        <strain evidence="4">FD-334 SS-4</strain>
    </source>
</reference>
<protein>
    <recommendedName>
        <fullName evidence="2">DUF6697 domain-containing protein</fullName>
    </recommendedName>
</protein>
<feature type="compositionally biased region" description="Basic residues" evidence="1">
    <location>
        <begin position="321"/>
        <end position="334"/>
    </location>
</feature>
<proteinExistence type="predicted"/>
<evidence type="ECO:0000256" key="1">
    <source>
        <dbReference type="SAM" id="MobiDB-lite"/>
    </source>
</evidence>
<dbReference type="EMBL" id="KN817538">
    <property type="protein sequence ID" value="KJA24212.1"/>
    <property type="molecule type" value="Genomic_DNA"/>
</dbReference>
<organism evidence="3 4">
    <name type="scientific">Hypholoma sublateritium (strain FD-334 SS-4)</name>
    <dbReference type="NCBI Taxonomy" id="945553"/>
    <lineage>
        <taxon>Eukaryota</taxon>
        <taxon>Fungi</taxon>
        <taxon>Dikarya</taxon>
        <taxon>Basidiomycota</taxon>
        <taxon>Agaricomycotina</taxon>
        <taxon>Agaricomycetes</taxon>
        <taxon>Agaricomycetidae</taxon>
        <taxon>Agaricales</taxon>
        <taxon>Agaricineae</taxon>
        <taxon>Strophariaceae</taxon>
        <taxon>Hypholoma</taxon>
    </lineage>
</organism>
<dbReference type="Proteomes" id="UP000054270">
    <property type="component" value="Unassembled WGS sequence"/>
</dbReference>
<feature type="domain" description="DUF6697" evidence="2">
    <location>
        <begin position="86"/>
        <end position="295"/>
    </location>
</feature>
<feature type="region of interest" description="Disordered" evidence="1">
    <location>
        <begin position="1"/>
        <end position="55"/>
    </location>
</feature>
<feature type="compositionally biased region" description="Acidic residues" evidence="1">
    <location>
        <begin position="340"/>
        <end position="352"/>
    </location>
</feature>